<feature type="transmembrane region" description="Helical" evidence="7">
    <location>
        <begin position="329"/>
        <end position="353"/>
    </location>
</feature>
<feature type="transmembrane region" description="Helical" evidence="7">
    <location>
        <begin position="495"/>
        <end position="513"/>
    </location>
</feature>
<dbReference type="OrthoDB" id="3257095at2759"/>
<evidence type="ECO:0000256" key="4">
    <source>
        <dbReference type="ARBA" id="ARBA00022989"/>
    </source>
</evidence>
<evidence type="ECO:0000256" key="6">
    <source>
        <dbReference type="SAM" id="MobiDB-lite"/>
    </source>
</evidence>
<feature type="transmembrane region" description="Helical" evidence="7">
    <location>
        <begin position="391"/>
        <end position="411"/>
    </location>
</feature>
<name>A0A0J6FKN5_COCPO</name>
<dbReference type="GO" id="GO:0016020">
    <property type="term" value="C:membrane"/>
    <property type="evidence" value="ECO:0007669"/>
    <property type="project" value="UniProtKB-SubCell"/>
</dbReference>
<evidence type="ECO:0000313" key="8">
    <source>
        <dbReference type="EMBL" id="KMM69990.1"/>
    </source>
</evidence>
<sequence>MPDTLAAELKTETGASSVPVDDETQDDSIAKESGGTWQDKKDMWRAGVHQELNRNFRFFTILGFATVLMATWESVMFGSSVGLTNGGIGGMVYSYIAGIIGFTFVILSMAEMASMAPISGGQYHWISEFAPNEYQQLLSYVSGWVCVLGWHTGIAGSVYTVANMIIGIIEINHPDTYIAQPWHGTLLVIAVAFIAMIFNTVLAPRLPLIEGTMLVFYVLGFFGILIPLWVKGEKNSASKVFSTIEDNGGWGSRAGACILGLVGPVYALIGPDAAVHMAEEIKDSSRTLPVAMLGTLALNGIVGFIMLITYVFCIPSAQEALKHSHGFPFIYVFLQTTGSVGGTTGMTVIIMLLQACSAVSNVASTSRQLYAFARDGGVPFPHFFSKVNRRFVVPLNALMVSFIITCLLALINIGSVVAFNAILSLGVASLLSSYIISISCVRLKRWRGEPLPPARWSMGKWASTVETLAILFLLVVWVCAFFPLRREVNLETMNWSCAIFGGVVICALGYYFMHAKHTYKGPVTKVRPWAEMVNIH</sequence>
<keyword evidence="3 7" id="KW-0812">Transmembrane</keyword>
<reference evidence="9" key="2">
    <citation type="journal article" date="2009" name="Genome Res.">
        <title>Comparative genomic analyses of the human fungal pathogens Coccidioides and their relatives.</title>
        <authorList>
            <person name="Sharpton T.J."/>
            <person name="Stajich J.E."/>
            <person name="Rounsley S.D."/>
            <person name="Gardner M.J."/>
            <person name="Wortman J.R."/>
            <person name="Jordar V.S."/>
            <person name="Maiti R."/>
            <person name="Kodira C.D."/>
            <person name="Neafsey D.E."/>
            <person name="Zeng Q."/>
            <person name="Hung C.-Y."/>
            <person name="McMahan C."/>
            <person name="Muszewska A."/>
            <person name="Grynberg M."/>
            <person name="Mandel M.A."/>
            <person name="Kellner E.M."/>
            <person name="Barker B.M."/>
            <person name="Galgiani J.N."/>
            <person name="Orbach M.J."/>
            <person name="Kirkland T.N."/>
            <person name="Cole G.T."/>
            <person name="Henn M.R."/>
            <person name="Birren B.W."/>
            <person name="Taylor J.W."/>
        </authorList>
    </citation>
    <scope>NUCLEOTIDE SEQUENCE [LARGE SCALE GENOMIC DNA]</scope>
    <source>
        <strain evidence="9">RMSCC 3488</strain>
    </source>
</reference>
<accession>A0A0J6FKN5</accession>
<feature type="transmembrane region" description="Helical" evidence="7">
    <location>
        <begin position="214"/>
        <end position="230"/>
    </location>
</feature>
<feature type="transmembrane region" description="Helical" evidence="7">
    <location>
        <begin position="55"/>
        <end position="72"/>
    </location>
</feature>
<comment type="subcellular location">
    <subcellularLocation>
        <location evidence="1">Membrane</location>
        <topology evidence="1">Multi-pass membrane protein</topology>
    </subcellularLocation>
</comment>
<dbReference type="PIRSF" id="PIRSF006060">
    <property type="entry name" value="AA_transporter"/>
    <property type="match status" value="1"/>
</dbReference>
<evidence type="ECO:0000256" key="1">
    <source>
        <dbReference type="ARBA" id="ARBA00004141"/>
    </source>
</evidence>
<feature type="transmembrane region" description="Helical" evidence="7">
    <location>
        <begin position="250"/>
        <end position="269"/>
    </location>
</feature>
<protein>
    <recommendedName>
        <fullName evidence="10">Amino acid transporter</fullName>
    </recommendedName>
</protein>
<dbReference type="VEuPathDB" id="FungiDB:CPAG_06302"/>
<evidence type="ECO:0000256" key="7">
    <source>
        <dbReference type="SAM" id="Phobius"/>
    </source>
</evidence>
<reference evidence="9" key="3">
    <citation type="journal article" date="2010" name="Genome Res.">
        <title>Population genomic sequencing of Coccidioides fungi reveals recent hybridization and transposon control.</title>
        <authorList>
            <person name="Neafsey D.E."/>
            <person name="Barker B.M."/>
            <person name="Sharpton T.J."/>
            <person name="Stajich J.E."/>
            <person name="Park D.J."/>
            <person name="Whiston E."/>
            <person name="Hung C.-Y."/>
            <person name="McMahan C."/>
            <person name="White J."/>
            <person name="Sykes S."/>
            <person name="Heiman D."/>
            <person name="Young S."/>
            <person name="Zeng Q."/>
            <person name="Abouelleil A."/>
            <person name="Aftuck L."/>
            <person name="Bessette D."/>
            <person name="Brown A."/>
            <person name="FitzGerald M."/>
            <person name="Lui A."/>
            <person name="Macdonald J.P."/>
            <person name="Priest M."/>
            <person name="Orbach M.J."/>
            <person name="Galgiani J.N."/>
            <person name="Kirkland T.N."/>
            <person name="Cole G.T."/>
            <person name="Birren B.W."/>
            <person name="Henn M.R."/>
            <person name="Taylor J.W."/>
            <person name="Rounsley S.D."/>
        </authorList>
    </citation>
    <scope>NUCLEOTIDE SEQUENCE [LARGE SCALE GENOMIC DNA]</scope>
    <source>
        <strain evidence="9">RMSCC 3488</strain>
    </source>
</reference>
<evidence type="ECO:0000256" key="3">
    <source>
        <dbReference type="ARBA" id="ARBA00022692"/>
    </source>
</evidence>
<dbReference type="Proteomes" id="UP000054567">
    <property type="component" value="Unassembled WGS sequence"/>
</dbReference>
<keyword evidence="4 7" id="KW-1133">Transmembrane helix</keyword>
<organism evidence="8 9">
    <name type="scientific">Coccidioides posadasii RMSCC 3488</name>
    <dbReference type="NCBI Taxonomy" id="454284"/>
    <lineage>
        <taxon>Eukaryota</taxon>
        <taxon>Fungi</taxon>
        <taxon>Dikarya</taxon>
        <taxon>Ascomycota</taxon>
        <taxon>Pezizomycotina</taxon>
        <taxon>Eurotiomycetes</taxon>
        <taxon>Eurotiomycetidae</taxon>
        <taxon>Onygenales</taxon>
        <taxon>Onygenaceae</taxon>
        <taxon>Coccidioides</taxon>
    </lineage>
</organism>
<dbReference type="EMBL" id="DS268112">
    <property type="protein sequence ID" value="KMM69990.1"/>
    <property type="molecule type" value="Genomic_DNA"/>
</dbReference>
<feature type="transmembrane region" description="Helical" evidence="7">
    <location>
        <begin position="137"/>
        <end position="162"/>
    </location>
</feature>
<evidence type="ECO:0000256" key="5">
    <source>
        <dbReference type="ARBA" id="ARBA00023136"/>
    </source>
</evidence>
<dbReference type="Gene3D" id="1.20.1740.10">
    <property type="entry name" value="Amino acid/polyamine transporter I"/>
    <property type="match status" value="1"/>
</dbReference>
<feature type="transmembrane region" description="Helical" evidence="7">
    <location>
        <begin position="182"/>
        <end position="202"/>
    </location>
</feature>
<feature type="transmembrane region" description="Helical" evidence="7">
    <location>
        <begin position="461"/>
        <end position="483"/>
    </location>
</feature>
<dbReference type="InterPro" id="IPR002293">
    <property type="entry name" value="AA/rel_permease1"/>
</dbReference>
<reference evidence="8 9" key="1">
    <citation type="submission" date="2007-06" db="EMBL/GenBank/DDBJ databases">
        <title>The Genome Sequence of Coccidioides posadasii RMSCC_3488.</title>
        <authorList>
            <consortium name="Coccidioides Genome Resources Consortium"/>
            <consortium name="The Broad Institute Genome Sequencing Platform"/>
            <person name="Henn M.R."/>
            <person name="Sykes S."/>
            <person name="Young S."/>
            <person name="Jaffe D."/>
            <person name="Berlin A."/>
            <person name="Alvarez P."/>
            <person name="Butler J."/>
            <person name="Gnerre S."/>
            <person name="Grabherr M."/>
            <person name="Mauceli E."/>
            <person name="Brockman W."/>
            <person name="Kodira C."/>
            <person name="Alvarado L."/>
            <person name="Zeng Q."/>
            <person name="Crawford M."/>
            <person name="Antoine C."/>
            <person name="Devon K."/>
            <person name="Galgiani J."/>
            <person name="Orsborn K."/>
            <person name="Lewis M.L."/>
            <person name="Nusbaum C."/>
            <person name="Galagan J."/>
            <person name="Birren B."/>
        </authorList>
    </citation>
    <scope>NUCLEOTIDE SEQUENCE [LARGE SCALE GENOMIC DNA]</scope>
    <source>
        <strain evidence="8 9">RMSCC 3488</strain>
    </source>
</reference>
<dbReference type="PANTHER" id="PTHR45649:SF2">
    <property type="entry name" value="ACID PERMEASE, PUTATIVE-RELATED"/>
    <property type="match status" value="1"/>
</dbReference>
<evidence type="ECO:0000313" key="9">
    <source>
        <dbReference type="Proteomes" id="UP000054567"/>
    </source>
</evidence>
<evidence type="ECO:0000256" key="2">
    <source>
        <dbReference type="ARBA" id="ARBA00022448"/>
    </source>
</evidence>
<feature type="region of interest" description="Disordered" evidence="6">
    <location>
        <begin position="1"/>
        <end position="35"/>
    </location>
</feature>
<gene>
    <name evidence="8" type="ORF">CPAG_06302</name>
</gene>
<dbReference type="GO" id="GO:0022857">
    <property type="term" value="F:transmembrane transporter activity"/>
    <property type="evidence" value="ECO:0007669"/>
    <property type="project" value="InterPro"/>
</dbReference>
<evidence type="ECO:0008006" key="10">
    <source>
        <dbReference type="Google" id="ProtNLM"/>
    </source>
</evidence>
<proteinExistence type="predicted"/>
<keyword evidence="5 7" id="KW-0472">Membrane</keyword>
<keyword evidence="2" id="KW-0813">Transport</keyword>
<feature type="transmembrane region" description="Helical" evidence="7">
    <location>
        <begin position="92"/>
        <end position="116"/>
    </location>
</feature>
<dbReference type="AlphaFoldDB" id="A0A0J6FKN5"/>
<dbReference type="Pfam" id="PF13520">
    <property type="entry name" value="AA_permease_2"/>
    <property type="match status" value="1"/>
</dbReference>
<feature type="transmembrane region" description="Helical" evidence="7">
    <location>
        <begin position="417"/>
        <end position="441"/>
    </location>
</feature>
<dbReference type="PANTHER" id="PTHR45649">
    <property type="entry name" value="AMINO-ACID PERMEASE BAT1"/>
    <property type="match status" value="1"/>
</dbReference>
<feature type="transmembrane region" description="Helical" evidence="7">
    <location>
        <begin position="290"/>
        <end position="317"/>
    </location>
</feature>